<keyword evidence="8 11" id="KW-0238">DNA-binding</keyword>
<dbReference type="InterPro" id="IPR034768">
    <property type="entry name" value="4FE4S_WBL"/>
</dbReference>
<name>A0A8J3SYN0_9ACTN</name>
<dbReference type="PANTHER" id="PTHR38839">
    <property type="entry name" value="TRANSCRIPTIONAL REGULATOR WHID-RELATED"/>
    <property type="match status" value="1"/>
</dbReference>
<evidence type="ECO:0000256" key="5">
    <source>
        <dbReference type="ARBA" id="ARBA00023004"/>
    </source>
</evidence>
<comment type="cofactor">
    <cofactor evidence="11">
        <name>[4Fe-4S] cluster</name>
        <dbReference type="ChEBI" id="CHEBI:49883"/>
    </cofactor>
    <text evidence="11">Binds 1 [4Fe-4S] cluster per subunit. Following nitrosylation of the [4Fe-4S] cluster binds 1 [4Fe-8(NO)] cluster per subunit.</text>
</comment>
<feature type="domain" description="4Fe-4S Wbl-type" evidence="12">
    <location>
        <begin position="43"/>
        <end position="108"/>
    </location>
</feature>
<feature type="binding site" evidence="11">
    <location>
        <position position="78"/>
    </location>
    <ligand>
        <name>[4Fe-4S] cluster</name>
        <dbReference type="ChEBI" id="CHEBI:49883"/>
    </ligand>
</feature>
<dbReference type="GO" id="GO:0005737">
    <property type="term" value="C:cytoplasm"/>
    <property type="evidence" value="ECO:0007669"/>
    <property type="project" value="UniProtKB-SubCell"/>
</dbReference>
<comment type="PTM">
    <text evidence="11">Upon Fe-S cluster removal intramolecular disulfide bonds are formed.</text>
</comment>
<keyword evidence="4 11" id="KW-0479">Metal-binding</keyword>
<dbReference type="GO" id="GO:0045892">
    <property type="term" value="P:negative regulation of DNA-templated transcription"/>
    <property type="evidence" value="ECO:0007669"/>
    <property type="project" value="TreeGrafter"/>
</dbReference>
<sequence length="118" mass="12445">MRTVPLLPTAGGGKVRPERYHLARLGADDIADLRDALIDAVPACDTTDAELFTGPDEVEPDSVREAREAVAKEICAGCPARIECLAYALAIRPAVGVWAGQTADEIRTMATAGAREVA</sequence>
<comment type="PTM">
    <text evidence="11">The Fe-S cluster can be nitrosylated by nitric oxide (NO).</text>
</comment>
<keyword evidence="14" id="KW-1185">Reference proteome</keyword>
<evidence type="ECO:0000313" key="13">
    <source>
        <dbReference type="EMBL" id="GII01730.1"/>
    </source>
</evidence>
<comment type="similarity">
    <text evidence="2 11">Belongs to the WhiB family.</text>
</comment>
<comment type="function">
    <text evidence="11">Acts as a transcriptional regulator. Probably redox-responsive. The apo- but not holo-form probably binds DNA.</text>
</comment>
<evidence type="ECO:0000256" key="11">
    <source>
        <dbReference type="HAMAP-Rule" id="MF_01479"/>
    </source>
</evidence>
<keyword evidence="10 11" id="KW-0804">Transcription</keyword>
<evidence type="ECO:0000256" key="1">
    <source>
        <dbReference type="ARBA" id="ARBA00004496"/>
    </source>
</evidence>
<dbReference type="Proteomes" id="UP000634476">
    <property type="component" value="Unassembled WGS sequence"/>
</dbReference>
<dbReference type="GO" id="GO:0035731">
    <property type="term" value="F:dinitrosyl-iron complex binding"/>
    <property type="evidence" value="ECO:0007669"/>
    <property type="project" value="UniProtKB-UniRule"/>
</dbReference>
<dbReference type="PROSITE" id="PS51674">
    <property type="entry name" value="4FE4S_WBL"/>
    <property type="match status" value="1"/>
</dbReference>
<dbReference type="EMBL" id="BOOK01000027">
    <property type="protein sequence ID" value="GII01730.1"/>
    <property type="molecule type" value="Genomic_DNA"/>
</dbReference>
<accession>A0A8J3SYN0</accession>
<comment type="caution">
    <text evidence="13">The sequence shown here is derived from an EMBL/GenBank/DDBJ whole genome shotgun (WGS) entry which is preliminary data.</text>
</comment>
<evidence type="ECO:0000256" key="7">
    <source>
        <dbReference type="ARBA" id="ARBA00023015"/>
    </source>
</evidence>
<dbReference type="Pfam" id="PF02467">
    <property type="entry name" value="Whib"/>
    <property type="match status" value="1"/>
</dbReference>
<keyword evidence="5 11" id="KW-0408">Iron</keyword>
<evidence type="ECO:0000259" key="12">
    <source>
        <dbReference type="PROSITE" id="PS51674"/>
    </source>
</evidence>
<proteinExistence type="inferred from homology"/>
<evidence type="ECO:0000256" key="2">
    <source>
        <dbReference type="ARBA" id="ARBA00006597"/>
    </source>
</evidence>
<dbReference type="RefSeq" id="WP_203876102.1">
    <property type="nucleotide sequence ID" value="NZ_BOOK01000027.1"/>
</dbReference>
<gene>
    <name evidence="11" type="primary">whiB</name>
    <name evidence="13" type="ORF">Pta02_37380</name>
</gene>
<keyword evidence="3 11" id="KW-0004">4Fe-4S</keyword>
<evidence type="ECO:0000256" key="6">
    <source>
        <dbReference type="ARBA" id="ARBA00023014"/>
    </source>
</evidence>
<keyword evidence="11" id="KW-0963">Cytoplasm</keyword>
<dbReference type="GO" id="GO:0003677">
    <property type="term" value="F:DNA binding"/>
    <property type="evidence" value="ECO:0007669"/>
    <property type="project" value="UniProtKB-UniRule"/>
</dbReference>
<feature type="binding site" evidence="11">
    <location>
        <position position="84"/>
    </location>
    <ligand>
        <name>[4Fe-4S] cluster</name>
        <dbReference type="ChEBI" id="CHEBI:49883"/>
    </ligand>
</feature>
<evidence type="ECO:0000256" key="8">
    <source>
        <dbReference type="ARBA" id="ARBA00023125"/>
    </source>
</evidence>
<evidence type="ECO:0000256" key="3">
    <source>
        <dbReference type="ARBA" id="ARBA00022485"/>
    </source>
</evidence>
<feature type="binding site" evidence="11">
    <location>
        <position position="75"/>
    </location>
    <ligand>
        <name>[4Fe-4S] cluster</name>
        <dbReference type="ChEBI" id="CHEBI:49883"/>
    </ligand>
</feature>
<organism evidence="13 14">
    <name type="scientific">Planobispora takensis</name>
    <dbReference type="NCBI Taxonomy" id="1367882"/>
    <lineage>
        <taxon>Bacteria</taxon>
        <taxon>Bacillati</taxon>
        <taxon>Actinomycetota</taxon>
        <taxon>Actinomycetes</taxon>
        <taxon>Streptosporangiales</taxon>
        <taxon>Streptosporangiaceae</taxon>
        <taxon>Planobispora</taxon>
    </lineage>
</organism>
<dbReference type="AlphaFoldDB" id="A0A8J3SYN0"/>
<keyword evidence="9 11" id="KW-1015">Disulfide bond</keyword>
<reference evidence="13" key="1">
    <citation type="submission" date="2021-01" db="EMBL/GenBank/DDBJ databases">
        <title>Whole genome shotgun sequence of Planobispora takensis NBRC 109077.</title>
        <authorList>
            <person name="Komaki H."/>
            <person name="Tamura T."/>
        </authorList>
    </citation>
    <scope>NUCLEOTIDE SEQUENCE</scope>
    <source>
        <strain evidence="13">NBRC 109077</strain>
    </source>
</reference>
<keyword evidence="7 11" id="KW-0805">Transcription regulation</keyword>
<protein>
    <recommendedName>
        <fullName evidence="11">Transcriptional regulator WhiB</fullName>
    </recommendedName>
</protein>
<dbReference type="InterPro" id="IPR003482">
    <property type="entry name" value="Whib"/>
</dbReference>
<comment type="subcellular location">
    <subcellularLocation>
        <location evidence="1 11">Cytoplasm</location>
    </subcellularLocation>
</comment>
<evidence type="ECO:0000256" key="9">
    <source>
        <dbReference type="ARBA" id="ARBA00023157"/>
    </source>
</evidence>
<dbReference type="GO" id="GO:0045454">
    <property type="term" value="P:cell redox homeostasis"/>
    <property type="evidence" value="ECO:0007669"/>
    <property type="project" value="TreeGrafter"/>
</dbReference>
<feature type="binding site" evidence="11">
    <location>
        <position position="44"/>
    </location>
    <ligand>
        <name>[4Fe-4S] cluster</name>
        <dbReference type="ChEBI" id="CHEBI:49883"/>
    </ligand>
</feature>
<dbReference type="GO" id="GO:0046872">
    <property type="term" value="F:metal ion binding"/>
    <property type="evidence" value="ECO:0007669"/>
    <property type="project" value="UniProtKB-KW"/>
</dbReference>
<evidence type="ECO:0000256" key="10">
    <source>
        <dbReference type="ARBA" id="ARBA00023163"/>
    </source>
</evidence>
<dbReference type="GO" id="GO:0051539">
    <property type="term" value="F:4 iron, 4 sulfur cluster binding"/>
    <property type="evidence" value="ECO:0007669"/>
    <property type="project" value="UniProtKB-UniRule"/>
</dbReference>
<dbReference type="HAMAP" id="MF_01479">
    <property type="entry name" value="WhiB"/>
    <property type="match status" value="1"/>
</dbReference>
<dbReference type="GO" id="GO:0047134">
    <property type="term" value="F:protein-disulfide reductase [NAD(P)H] activity"/>
    <property type="evidence" value="ECO:0007669"/>
    <property type="project" value="TreeGrafter"/>
</dbReference>
<keyword evidence="6 11" id="KW-0411">Iron-sulfur</keyword>
<evidence type="ECO:0000256" key="4">
    <source>
        <dbReference type="ARBA" id="ARBA00022723"/>
    </source>
</evidence>
<evidence type="ECO:0000313" key="14">
    <source>
        <dbReference type="Proteomes" id="UP000634476"/>
    </source>
</evidence>